<protein>
    <submittedName>
        <fullName evidence="1">Uncharacterized protein</fullName>
    </submittedName>
</protein>
<keyword evidence="2" id="KW-1185">Reference proteome</keyword>
<dbReference type="RefSeq" id="WP_112568513.1">
    <property type="nucleotide sequence ID" value="NZ_CP043450.1"/>
</dbReference>
<dbReference type="Proteomes" id="UP000251402">
    <property type="component" value="Chromosome"/>
</dbReference>
<dbReference type="AlphaFoldDB" id="A0A5C1I5C1"/>
<proteinExistence type="predicted"/>
<gene>
    <name evidence="1" type="ORF">DEO27_024490</name>
</gene>
<dbReference type="EMBL" id="CP043450">
    <property type="protein sequence ID" value="QEM13034.1"/>
    <property type="molecule type" value="Genomic_DNA"/>
</dbReference>
<evidence type="ECO:0000313" key="1">
    <source>
        <dbReference type="EMBL" id="QEM13034.1"/>
    </source>
</evidence>
<dbReference type="OrthoDB" id="1428850at2"/>
<sequence length="309" mass="35422">MSYHIIVNKNQNVTYGQLLKNRFVRDDVCISRKVEAAAIVVGYSKFYLHNESSRGVALTVNDEVYDVELNICASAADYMLAAKLALAIAEINNATISPEFDDELSLDEFEARYDARWAHSSRLNGADSLKFLLQESDEVKLPGCVRPFYFGNYVLDKISQDQPNEEQFADRVIDEIKNIQFIEHTVEGLEVPTLIDGSFPEGVQTVQVILPEYRLLLQKSDWVILKVGSEILKVDREQFMRHPSLELTRLDESQYVLQPIEMKLYLEIVKHFSLLESPPDEVMPVGQKLIETNVQTTAANGKWWQFWKQ</sequence>
<name>A0A5C1I5C1_9SPHI</name>
<evidence type="ECO:0000313" key="2">
    <source>
        <dbReference type="Proteomes" id="UP000251402"/>
    </source>
</evidence>
<organism evidence="1 2">
    <name type="scientific">Mucilaginibacter rubeus</name>
    <dbReference type="NCBI Taxonomy" id="2027860"/>
    <lineage>
        <taxon>Bacteria</taxon>
        <taxon>Pseudomonadati</taxon>
        <taxon>Bacteroidota</taxon>
        <taxon>Sphingobacteriia</taxon>
        <taxon>Sphingobacteriales</taxon>
        <taxon>Sphingobacteriaceae</taxon>
        <taxon>Mucilaginibacter</taxon>
    </lineage>
</organism>
<reference evidence="1" key="1">
    <citation type="submission" date="2019-08" db="EMBL/GenBank/DDBJ databases">
        <title>Comparative genome analysis confer to the adaptation heavy metal polluted environment.</title>
        <authorList>
            <person name="Li Y."/>
        </authorList>
    </citation>
    <scope>NUCLEOTIDE SEQUENCE [LARGE SCALE GENOMIC DNA]</scope>
    <source>
        <strain evidence="1">P1</strain>
    </source>
</reference>
<dbReference type="KEGG" id="mrub:DEO27_024490"/>
<accession>A0A5C1I5C1</accession>